<gene>
    <name evidence="2" type="ORF">C495_03477</name>
</gene>
<dbReference type="AlphaFoldDB" id="L9WD55"/>
<evidence type="ECO:0000313" key="3">
    <source>
        <dbReference type="Proteomes" id="UP000011661"/>
    </source>
</evidence>
<accession>L9WD55</accession>
<comment type="caution">
    <text evidence="2">The sequence shown here is derived from an EMBL/GenBank/DDBJ whole genome shotgun (WGS) entry which is preliminary data.</text>
</comment>
<proteinExistence type="predicted"/>
<evidence type="ECO:0000256" key="1">
    <source>
        <dbReference type="SAM" id="MobiDB-lite"/>
    </source>
</evidence>
<dbReference type="EMBL" id="AOHX01000026">
    <property type="protein sequence ID" value="ELY47287.1"/>
    <property type="molecule type" value="Genomic_DNA"/>
</dbReference>
<feature type="region of interest" description="Disordered" evidence="1">
    <location>
        <begin position="30"/>
        <end position="61"/>
    </location>
</feature>
<dbReference type="Proteomes" id="UP000011661">
    <property type="component" value="Unassembled WGS sequence"/>
</dbReference>
<keyword evidence="3" id="KW-1185">Reference proteome</keyword>
<organism evidence="2 3">
    <name type="scientific">Natronorubrum sulfidifaciens JCM 14089</name>
    <dbReference type="NCBI Taxonomy" id="1230460"/>
    <lineage>
        <taxon>Archaea</taxon>
        <taxon>Methanobacteriati</taxon>
        <taxon>Methanobacteriota</taxon>
        <taxon>Stenosarchaea group</taxon>
        <taxon>Halobacteria</taxon>
        <taxon>Halobacteriales</taxon>
        <taxon>Natrialbaceae</taxon>
        <taxon>Natronorubrum</taxon>
    </lineage>
</organism>
<reference evidence="2 3" key="1">
    <citation type="journal article" date="2014" name="PLoS Genet.">
        <title>Phylogenetically driven sequencing of extremely halophilic archaea reveals strategies for static and dynamic osmo-response.</title>
        <authorList>
            <person name="Becker E.A."/>
            <person name="Seitzer P.M."/>
            <person name="Tritt A."/>
            <person name="Larsen D."/>
            <person name="Krusor M."/>
            <person name="Yao A.I."/>
            <person name="Wu D."/>
            <person name="Madern D."/>
            <person name="Eisen J.A."/>
            <person name="Darling A.E."/>
            <person name="Facciotti M.T."/>
        </authorList>
    </citation>
    <scope>NUCLEOTIDE SEQUENCE [LARGE SCALE GENOMIC DNA]</scope>
    <source>
        <strain evidence="2 3">JCM 14089</strain>
    </source>
</reference>
<sequence length="228" mass="25100">MDQADPVGANRRKVLSSIAGLGALGTITVTPVSADEDWDEGHRDEEEYPKGPVTTTYSRQVENQITYDEYRDVLEGPNNGDVRLSDGRVKNERIYIGDDRNVTVNEVEERFSSIRTDADSGTWEVDCRTLPLIGTEVCTEITFDVYTWGVEVDLIIYGYPVWGGGIEFADGAVTPKFNVPVLPVKGEATIGARQLGGCDAELEAEIELEVLNRRSVGPFGGTRDIDYC</sequence>
<evidence type="ECO:0000313" key="2">
    <source>
        <dbReference type="EMBL" id="ELY47287.1"/>
    </source>
</evidence>
<protein>
    <submittedName>
        <fullName evidence="2">Uncharacterized protein</fullName>
    </submittedName>
</protein>
<name>L9WD55_9EURY</name>
<feature type="compositionally biased region" description="Basic and acidic residues" evidence="1">
    <location>
        <begin position="40"/>
        <end position="49"/>
    </location>
</feature>
<dbReference type="RefSeq" id="WP_008160043.1">
    <property type="nucleotide sequence ID" value="NZ_AOHX01000026.1"/>
</dbReference>